<dbReference type="AlphaFoldDB" id="A0A2S6AAV1"/>
<protein>
    <submittedName>
        <fullName evidence="1">Uncharacterized protein</fullName>
    </submittedName>
</protein>
<name>A0A2S6AAV1_9NOCA</name>
<reference evidence="1 2" key="1">
    <citation type="submission" date="2018-02" db="EMBL/GenBank/DDBJ databases">
        <title>8 Nocardia nova and 1 Nocardia cyriacigeorgica strain used for evolution to TMP-SMX.</title>
        <authorList>
            <person name="Mehta H."/>
            <person name="Weng J."/>
            <person name="Shamoo Y."/>
        </authorList>
    </citation>
    <scope>NUCLEOTIDE SEQUENCE [LARGE SCALE GENOMIC DNA]</scope>
    <source>
        <strain evidence="1 2">BAA2227</strain>
    </source>
</reference>
<keyword evidence="2" id="KW-1185">Reference proteome</keyword>
<evidence type="ECO:0000313" key="2">
    <source>
        <dbReference type="Proteomes" id="UP000238356"/>
    </source>
</evidence>
<comment type="caution">
    <text evidence="1">The sequence shown here is derived from an EMBL/GenBank/DDBJ whole genome shotgun (WGS) entry which is preliminary data.</text>
</comment>
<sequence length="163" mass="18510">MATDQGRPIINTRAGGHIRHQKAERTFALSATDFSVTRQLTYELSNVAQDELQGIGWTADTKHFLKNLMYSVSRELEEPKQVQLTIREIDNHTAAELNAKRRAAEQSDPEAPIIRTIPDIVNIWLTALRIVWRHLGPLEGRYRTGYDEHEIESALAAVEVMAH</sequence>
<accession>A0A2S6AAV1</accession>
<gene>
    <name evidence="1" type="ORF">C5F51_09325</name>
</gene>
<proteinExistence type="predicted"/>
<dbReference type="RefSeq" id="WP_104362928.1">
    <property type="nucleotide sequence ID" value="NZ_PSZD01000004.1"/>
</dbReference>
<dbReference type="EMBL" id="PSZD01000004">
    <property type="protein sequence ID" value="PPJ30642.1"/>
    <property type="molecule type" value="Genomic_DNA"/>
</dbReference>
<dbReference type="Proteomes" id="UP000238356">
    <property type="component" value="Unassembled WGS sequence"/>
</dbReference>
<evidence type="ECO:0000313" key="1">
    <source>
        <dbReference type="EMBL" id="PPJ30642.1"/>
    </source>
</evidence>
<organism evidence="1 2">
    <name type="scientific">Nocardia nova</name>
    <dbReference type="NCBI Taxonomy" id="37330"/>
    <lineage>
        <taxon>Bacteria</taxon>
        <taxon>Bacillati</taxon>
        <taxon>Actinomycetota</taxon>
        <taxon>Actinomycetes</taxon>
        <taxon>Mycobacteriales</taxon>
        <taxon>Nocardiaceae</taxon>
        <taxon>Nocardia</taxon>
    </lineage>
</organism>